<evidence type="ECO:0000313" key="4">
    <source>
        <dbReference type="EMBL" id="ETW00010.1"/>
    </source>
</evidence>
<name>A0A024U1C3_9STRA</name>
<feature type="domain" description="FHA" evidence="3">
    <location>
        <begin position="43"/>
        <end position="94"/>
    </location>
</feature>
<dbReference type="InterPro" id="IPR000253">
    <property type="entry name" value="FHA_dom"/>
</dbReference>
<accession>A0A024U1C3</accession>
<dbReference type="VEuPathDB" id="FungiDB:H310_07452"/>
<reference evidence="4" key="1">
    <citation type="submission" date="2013-12" db="EMBL/GenBank/DDBJ databases">
        <title>The Genome Sequence of Aphanomyces invadans NJM9701.</title>
        <authorList>
            <consortium name="The Broad Institute Genomics Platform"/>
            <person name="Russ C."/>
            <person name="Tyler B."/>
            <person name="van West P."/>
            <person name="Dieguez-Uribeondo J."/>
            <person name="Young S.K."/>
            <person name="Zeng Q."/>
            <person name="Gargeya S."/>
            <person name="Fitzgerald M."/>
            <person name="Abouelleil A."/>
            <person name="Alvarado L."/>
            <person name="Chapman S.B."/>
            <person name="Gainer-Dewar J."/>
            <person name="Goldberg J."/>
            <person name="Griggs A."/>
            <person name="Gujja S."/>
            <person name="Hansen M."/>
            <person name="Howarth C."/>
            <person name="Imamovic A."/>
            <person name="Ireland A."/>
            <person name="Larimer J."/>
            <person name="McCowan C."/>
            <person name="Murphy C."/>
            <person name="Pearson M."/>
            <person name="Poon T.W."/>
            <person name="Priest M."/>
            <person name="Roberts A."/>
            <person name="Saif S."/>
            <person name="Shea T."/>
            <person name="Sykes S."/>
            <person name="Wortman J."/>
            <person name="Nusbaum C."/>
            <person name="Birren B."/>
        </authorList>
    </citation>
    <scope>NUCLEOTIDE SEQUENCE [LARGE SCALE GENOMIC DNA]</scope>
    <source>
        <strain evidence="4">NJM9701</strain>
    </source>
</reference>
<dbReference type="RefSeq" id="XP_008871035.1">
    <property type="nucleotide sequence ID" value="XM_008872813.1"/>
</dbReference>
<dbReference type="FunFam" id="2.60.200.20:FF:000019">
    <property type="entry name" value="Nuclear inhibitor of protein phosphatase"/>
    <property type="match status" value="1"/>
</dbReference>
<feature type="region of interest" description="Disordered" evidence="2">
    <location>
        <begin position="149"/>
        <end position="197"/>
    </location>
</feature>
<dbReference type="InterPro" id="IPR050923">
    <property type="entry name" value="Cell_Proc_Reg/RNA_Proc"/>
</dbReference>
<feature type="compositionally biased region" description="Acidic residues" evidence="2">
    <location>
        <begin position="172"/>
        <end position="183"/>
    </location>
</feature>
<dbReference type="AlphaFoldDB" id="A0A024U1C3"/>
<dbReference type="SUPFAM" id="SSF49879">
    <property type="entry name" value="SMAD/FHA domain"/>
    <property type="match status" value="1"/>
</dbReference>
<dbReference type="PANTHER" id="PTHR23308">
    <property type="entry name" value="NUCLEAR INHIBITOR OF PROTEIN PHOSPHATASE-1"/>
    <property type="match status" value="1"/>
</dbReference>
<feature type="compositionally biased region" description="Basic and acidic residues" evidence="2">
    <location>
        <begin position="153"/>
        <end position="162"/>
    </location>
</feature>
<feature type="compositionally biased region" description="Basic and acidic residues" evidence="2">
    <location>
        <begin position="509"/>
        <end position="521"/>
    </location>
</feature>
<dbReference type="OrthoDB" id="444265at2759"/>
<evidence type="ECO:0000256" key="2">
    <source>
        <dbReference type="SAM" id="MobiDB-lite"/>
    </source>
</evidence>
<organism evidence="4">
    <name type="scientific">Aphanomyces invadans</name>
    <dbReference type="NCBI Taxonomy" id="157072"/>
    <lineage>
        <taxon>Eukaryota</taxon>
        <taxon>Sar</taxon>
        <taxon>Stramenopiles</taxon>
        <taxon>Oomycota</taxon>
        <taxon>Saprolegniomycetes</taxon>
        <taxon>Saprolegniales</taxon>
        <taxon>Verrucalvaceae</taxon>
        <taxon>Aphanomyces</taxon>
    </lineage>
</organism>
<dbReference type="PROSITE" id="PS50006">
    <property type="entry name" value="FHA_DOMAIN"/>
    <property type="match status" value="1"/>
</dbReference>
<sequence length="576" mass="62711">MTAYVPPEWAANGSNRHGLSVEVIKGGIIVEKLALDTSVKPFLVAGRMEPLCDIVLQHPSVSRTHAALQFDSKGHLFVVDLGSTHGTFVNKRRIPATDPVELHVGDVVVFGESTRIYTILGPHDLMPEEYSSDNLAKLRAKLEARHARRSLQKKKEAEEADHGATWGFREDAVEESDSSDDEAAPATSKPNVVPLPDYLRHRKADVSGPYVSNVTKDSVNLTKDAKLYTRLQNRIQKLENVKLESQRIRAKQNVGLTEGQEAALARNETRIQELHDEIETLEAQLLAKHTQRTAQKDVAAKMTAAKANASVYASDDDDFFDRTKANRAPAKHKAHGGQVLTYASIAATLAGLRADLKLLEATLPASTNTPSAPTDDRDDVDSLDKYMMASARSLVEEDAAKAEAGRTELRQRIREMESLLEVATPAWAKLVAPAARDNASNSTFLDPPPSTSLAQVTPNAVEPLMATNSPDQHVMTEPSDDAPQPFESALDVSSRPLTTDDVAGGSAKHGRDDPEATEAPRPKRVRLRRKDVATKPPAGTTSVFDSTILEGGDVVWQPPTNQTGDGRTALNDKYGY</sequence>
<dbReference type="GeneID" id="20084502"/>
<dbReference type="SMART" id="SM00240">
    <property type="entry name" value="FHA"/>
    <property type="match status" value="1"/>
</dbReference>
<keyword evidence="1" id="KW-0175">Coiled coil</keyword>
<dbReference type="Gene3D" id="2.60.200.20">
    <property type="match status" value="1"/>
</dbReference>
<dbReference type="EMBL" id="KI913965">
    <property type="protein sequence ID" value="ETW00010.1"/>
    <property type="molecule type" value="Genomic_DNA"/>
</dbReference>
<feature type="region of interest" description="Disordered" evidence="2">
    <location>
        <begin position="464"/>
        <end position="576"/>
    </location>
</feature>
<dbReference type="Pfam" id="PF00498">
    <property type="entry name" value="FHA"/>
    <property type="match status" value="1"/>
</dbReference>
<dbReference type="eggNOG" id="KOG1881">
    <property type="taxonomic scope" value="Eukaryota"/>
</dbReference>
<feature type="coiled-coil region" evidence="1">
    <location>
        <begin position="228"/>
        <end position="291"/>
    </location>
</feature>
<gene>
    <name evidence="4" type="ORF">H310_07452</name>
</gene>
<dbReference type="InterPro" id="IPR008984">
    <property type="entry name" value="SMAD_FHA_dom_sf"/>
</dbReference>
<protein>
    <recommendedName>
        <fullName evidence="3">FHA domain-containing protein</fullName>
    </recommendedName>
</protein>
<proteinExistence type="predicted"/>
<evidence type="ECO:0000256" key="1">
    <source>
        <dbReference type="SAM" id="Coils"/>
    </source>
</evidence>
<evidence type="ECO:0000259" key="3">
    <source>
        <dbReference type="PROSITE" id="PS50006"/>
    </source>
</evidence>